<feature type="region of interest" description="Disordered" evidence="1">
    <location>
        <begin position="70"/>
        <end position="100"/>
    </location>
</feature>
<feature type="compositionally biased region" description="Basic and acidic residues" evidence="1">
    <location>
        <begin position="7"/>
        <end position="20"/>
    </location>
</feature>
<dbReference type="GO" id="GO:0006941">
    <property type="term" value="P:striated muscle contraction"/>
    <property type="evidence" value="ECO:0007669"/>
    <property type="project" value="TreeGrafter"/>
</dbReference>
<dbReference type="GO" id="GO:0030018">
    <property type="term" value="C:Z disc"/>
    <property type="evidence" value="ECO:0007669"/>
    <property type="project" value="TreeGrafter"/>
</dbReference>
<dbReference type="GO" id="GO:0033017">
    <property type="term" value="C:sarcoplasmic reticulum membrane"/>
    <property type="evidence" value="ECO:0007669"/>
    <property type="project" value="TreeGrafter"/>
</dbReference>
<protein>
    <recommendedName>
        <fullName evidence="2">Ryanodine receptor Ryr domain-containing protein</fullName>
    </recommendedName>
</protein>
<dbReference type="OrthoDB" id="300855at2759"/>
<dbReference type="AlphaFoldDB" id="A0A1V4JSU8"/>
<proteinExistence type="predicted"/>
<evidence type="ECO:0000313" key="3">
    <source>
        <dbReference type="EMBL" id="OPJ75251.1"/>
    </source>
</evidence>
<dbReference type="GO" id="GO:0042383">
    <property type="term" value="C:sarcolemma"/>
    <property type="evidence" value="ECO:0007669"/>
    <property type="project" value="TreeGrafter"/>
</dbReference>
<reference evidence="3 4" key="1">
    <citation type="submission" date="2016-02" db="EMBL/GenBank/DDBJ databases">
        <title>Band-tailed pigeon sequencing and assembly.</title>
        <authorList>
            <person name="Soares A.E."/>
            <person name="Novak B.J."/>
            <person name="Rice E.S."/>
            <person name="O'Connell B."/>
            <person name="Chang D."/>
            <person name="Weber S."/>
            <person name="Shapiro B."/>
        </authorList>
    </citation>
    <scope>NUCLEOTIDE SEQUENCE [LARGE SCALE GENOMIC DNA]</scope>
    <source>
        <strain evidence="3">BTP2013</strain>
        <tissue evidence="3">Blood</tissue>
    </source>
</reference>
<name>A0A1V4JSU8_PATFA</name>
<organism evidence="3 4">
    <name type="scientific">Patagioenas fasciata monilis</name>
    <dbReference type="NCBI Taxonomy" id="372326"/>
    <lineage>
        <taxon>Eukaryota</taxon>
        <taxon>Metazoa</taxon>
        <taxon>Chordata</taxon>
        <taxon>Craniata</taxon>
        <taxon>Vertebrata</taxon>
        <taxon>Euteleostomi</taxon>
        <taxon>Archelosauria</taxon>
        <taxon>Archosauria</taxon>
        <taxon>Dinosauria</taxon>
        <taxon>Saurischia</taxon>
        <taxon>Theropoda</taxon>
        <taxon>Coelurosauria</taxon>
        <taxon>Aves</taxon>
        <taxon>Neognathae</taxon>
        <taxon>Neoaves</taxon>
        <taxon>Columbimorphae</taxon>
        <taxon>Columbiformes</taxon>
        <taxon>Columbidae</taxon>
        <taxon>Patagioenas</taxon>
    </lineage>
</organism>
<feature type="domain" description="Ryanodine receptor Ryr" evidence="2">
    <location>
        <begin position="41"/>
        <end position="93"/>
    </location>
</feature>
<keyword evidence="4" id="KW-1185">Reference proteome</keyword>
<dbReference type="EMBL" id="LSYS01006476">
    <property type="protein sequence ID" value="OPJ75251.1"/>
    <property type="molecule type" value="Genomic_DNA"/>
</dbReference>
<dbReference type="InterPro" id="IPR015925">
    <property type="entry name" value="Ryanodine_IP3_receptor"/>
</dbReference>
<evidence type="ECO:0000259" key="2">
    <source>
        <dbReference type="Pfam" id="PF02026"/>
    </source>
</evidence>
<dbReference type="PANTHER" id="PTHR46399">
    <property type="entry name" value="B30.2/SPRY DOMAIN-CONTAINING PROTEIN"/>
    <property type="match status" value="1"/>
</dbReference>
<dbReference type="PANTHER" id="PTHR46399:SF10">
    <property type="entry name" value="RYANODINE RECEPTOR 1"/>
    <property type="match status" value="1"/>
</dbReference>
<feature type="region of interest" description="Disordered" evidence="1">
    <location>
        <begin position="1"/>
        <end position="48"/>
    </location>
</feature>
<evidence type="ECO:0000256" key="1">
    <source>
        <dbReference type="SAM" id="MobiDB-lite"/>
    </source>
</evidence>
<comment type="caution">
    <text evidence="3">The sequence shown here is derived from an EMBL/GenBank/DDBJ whole genome shotgun (WGS) entry which is preliminary data.</text>
</comment>
<sequence length="100" mass="11047">MLAWEWTVEKAREGEEDKAEKKKTRKISQSAQATYDPSHGYSPQPVDLSGVTLSRELQAMAEQLAENYHNTWGRKKKQELEAKGGGSHPLLVPATLSPGG</sequence>
<dbReference type="STRING" id="372326.A0A1V4JSU8"/>
<dbReference type="InterPro" id="IPR003032">
    <property type="entry name" value="Ryanodine_rcpt"/>
</dbReference>
<gene>
    <name evidence="3" type="ORF">AV530_019202</name>
</gene>
<dbReference type="GO" id="GO:0014808">
    <property type="term" value="P:release of sequestered calcium ion into cytosol by sarcoplasmic reticulum"/>
    <property type="evidence" value="ECO:0007669"/>
    <property type="project" value="TreeGrafter"/>
</dbReference>
<dbReference type="GO" id="GO:0005219">
    <property type="term" value="F:ryanodine-sensitive calcium-release channel activity"/>
    <property type="evidence" value="ECO:0007669"/>
    <property type="project" value="TreeGrafter"/>
</dbReference>
<accession>A0A1V4JSU8</accession>
<dbReference type="Gene3D" id="6.20.350.10">
    <property type="match status" value="1"/>
</dbReference>
<dbReference type="Proteomes" id="UP000190648">
    <property type="component" value="Unassembled WGS sequence"/>
</dbReference>
<dbReference type="GO" id="GO:0034704">
    <property type="term" value="C:calcium channel complex"/>
    <property type="evidence" value="ECO:0007669"/>
    <property type="project" value="TreeGrafter"/>
</dbReference>
<evidence type="ECO:0000313" key="4">
    <source>
        <dbReference type="Proteomes" id="UP000190648"/>
    </source>
</evidence>
<dbReference type="Pfam" id="PF02026">
    <property type="entry name" value="RyR"/>
    <property type="match status" value="1"/>
</dbReference>
<dbReference type="GO" id="GO:0005790">
    <property type="term" value="C:smooth endoplasmic reticulum"/>
    <property type="evidence" value="ECO:0007669"/>
    <property type="project" value="TreeGrafter"/>
</dbReference>